<dbReference type="Gene3D" id="2.60.120.560">
    <property type="entry name" value="Exo-inulinase, domain 1"/>
    <property type="match status" value="1"/>
</dbReference>
<comment type="caution">
    <text evidence="2">The sequence shown here is derived from an EMBL/GenBank/DDBJ whole genome shotgun (WGS) entry which is preliminary data.</text>
</comment>
<reference evidence="2" key="1">
    <citation type="submission" date="2023-06" db="EMBL/GenBank/DDBJ databases">
        <title>Genomic of Parafulvivirga corallium.</title>
        <authorList>
            <person name="Wang G."/>
        </authorList>
    </citation>
    <scope>NUCLEOTIDE SEQUENCE</scope>
    <source>
        <strain evidence="2">BMA10</strain>
    </source>
</reference>
<evidence type="ECO:0000259" key="1">
    <source>
        <dbReference type="Pfam" id="PF06439"/>
    </source>
</evidence>
<evidence type="ECO:0000313" key="3">
    <source>
        <dbReference type="Proteomes" id="UP001172082"/>
    </source>
</evidence>
<sequence length="262" mass="30086">MNTKFPLLIKDAVRKLIQFTALHHMLLLCILLSYSIGLAQNKSHDGFTDIFDGHTLEGWRVYGKEADIQKDYWKVEDGAIVCNTMGDKQHGAVWLFYEKELKDFELKLKIQTPRDVPGNSGLQVRSRYYPETDDIDGPQFDIHPSGPFRTGLLYDESDEYNRWIYPSLPDWNITPEQANNKATFYYADENPSWNDLHIICKGNKIKSILNGVVVTDFDGTGILDDEIHRKQKVGTQGKIALQVHGGDEILIRFKEIKLKIIE</sequence>
<dbReference type="Pfam" id="PF06439">
    <property type="entry name" value="3keto-disac_hyd"/>
    <property type="match status" value="1"/>
</dbReference>
<organism evidence="2 3">
    <name type="scientific">Splendidivirga corallicola</name>
    <dbReference type="NCBI Taxonomy" id="3051826"/>
    <lineage>
        <taxon>Bacteria</taxon>
        <taxon>Pseudomonadati</taxon>
        <taxon>Bacteroidota</taxon>
        <taxon>Cytophagia</taxon>
        <taxon>Cytophagales</taxon>
        <taxon>Splendidivirgaceae</taxon>
        <taxon>Splendidivirga</taxon>
    </lineage>
</organism>
<dbReference type="Proteomes" id="UP001172082">
    <property type="component" value="Unassembled WGS sequence"/>
</dbReference>
<feature type="domain" description="3-keto-alpha-glucoside-1,2-lyase/3-keto-2-hydroxy-glucal hydratase" evidence="1">
    <location>
        <begin position="46"/>
        <end position="259"/>
    </location>
</feature>
<name>A0ABT8KPX7_9BACT</name>
<dbReference type="RefSeq" id="WP_346752264.1">
    <property type="nucleotide sequence ID" value="NZ_JAUJEA010000004.1"/>
</dbReference>
<proteinExistence type="predicted"/>
<protein>
    <submittedName>
        <fullName evidence="2">DUF1080 domain-containing protein</fullName>
    </submittedName>
</protein>
<accession>A0ABT8KPX7</accession>
<evidence type="ECO:0000313" key="2">
    <source>
        <dbReference type="EMBL" id="MDN5202238.1"/>
    </source>
</evidence>
<dbReference type="EMBL" id="JAUJEA010000004">
    <property type="protein sequence ID" value="MDN5202238.1"/>
    <property type="molecule type" value="Genomic_DNA"/>
</dbReference>
<dbReference type="InterPro" id="IPR010496">
    <property type="entry name" value="AL/BT2_dom"/>
</dbReference>
<keyword evidence="3" id="KW-1185">Reference proteome</keyword>
<gene>
    <name evidence="2" type="ORF">QQ008_12710</name>
</gene>